<dbReference type="SUPFAM" id="SSF109709">
    <property type="entry name" value="KorB DNA-binding domain-like"/>
    <property type="match status" value="1"/>
</dbReference>
<dbReference type="eggNOG" id="COG1475">
    <property type="taxonomic scope" value="Bacteria"/>
</dbReference>
<dbReference type="FunFam" id="3.90.1530.30:FF:000001">
    <property type="entry name" value="Chromosome partitioning protein ParB"/>
    <property type="match status" value="1"/>
</dbReference>
<keyword evidence="4" id="KW-0238">DNA-binding</keyword>
<dbReference type="SUPFAM" id="SSF110849">
    <property type="entry name" value="ParB/Sulfiredoxin"/>
    <property type="match status" value="1"/>
</dbReference>
<sequence length="263" mass="29882">MQTEFLYLPIESLQAGQYQPRQDFNPAALQELAQSIASQGLIEPLVVRAIAKQRYEIIAGERRWRAAQLAGLHEVPCMVGEYSDKQACALTLIENIQRQDLNLIEEATGYRRLIDEFHYHQDEIAVLIGKSRSHIANILRLLTLTESVKNLLRDKVLSLGHARVLVGLSSAHQEAFVQQAVEEQWSVRQLEQAIKQHKNKELEQPKNPKQDKDIERLQTILAEQVGAPVQIVSDSDDGGWLKVKFFDNDTLAGLLERLGLRYD</sequence>
<dbReference type="FunFam" id="1.10.10.2830:FF:000001">
    <property type="entry name" value="Chromosome partitioning protein ParB"/>
    <property type="match status" value="1"/>
</dbReference>
<keyword evidence="8" id="KW-1185">Reference proteome</keyword>
<evidence type="ECO:0000256" key="1">
    <source>
        <dbReference type="ARBA" id="ARBA00006295"/>
    </source>
</evidence>
<dbReference type="Pfam" id="PF02195">
    <property type="entry name" value="ParB_N"/>
    <property type="match status" value="1"/>
</dbReference>
<comment type="caution">
    <text evidence="7">The sequence shown here is derived from an EMBL/GenBank/DDBJ whole genome shotgun (WGS) entry which is preliminary data.</text>
</comment>
<name>A0A0W0Z7Q4_9GAMM</name>
<dbReference type="RefSeq" id="WP_018578511.1">
    <property type="nucleotide sequence ID" value="NZ_KB892435.1"/>
</dbReference>
<dbReference type="GO" id="GO:0003677">
    <property type="term" value="F:DNA binding"/>
    <property type="evidence" value="ECO:0007669"/>
    <property type="project" value="UniProtKB-KW"/>
</dbReference>
<dbReference type="SMART" id="SM00470">
    <property type="entry name" value="ParB"/>
    <property type="match status" value="1"/>
</dbReference>
<accession>A0A0W0Z7Q4</accession>
<dbReference type="InterPro" id="IPR041468">
    <property type="entry name" value="HTH_ParB/Spo0J"/>
</dbReference>
<evidence type="ECO:0000256" key="2">
    <source>
        <dbReference type="ARBA" id="ARBA00022372"/>
    </source>
</evidence>
<evidence type="ECO:0000256" key="5">
    <source>
        <dbReference type="ARBA" id="ARBA00025472"/>
    </source>
</evidence>
<dbReference type="Gene3D" id="3.90.1530.30">
    <property type="match status" value="1"/>
</dbReference>
<dbReference type="EMBL" id="LNYW01000016">
    <property type="protein sequence ID" value="KTD65128.1"/>
    <property type="molecule type" value="Genomic_DNA"/>
</dbReference>
<reference evidence="7 8" key="1">
    <citation type="submission" date="2015-11" db="EMBL/GenBank/DDBJ databases">
        <title>Genomic analysis of 38 Legionella species identifies large and diverse effector repertoires.</title>
        <authorList>
            <person name="Burstein D."/>
            <person name="Amaro F."/>
            <person name="Zusman T."/>
            <person name="Lifshitz Z."/>
            <person name="Cohen O."/>
            <person name="Gilbert J.A."/>
            <person name="Pupko T."/>
            <person name="Shuman H.A."/>
            <person name="Segal G."/>
        </authorList>
    </citation>
    <scope>NUCLEOTIDE SEQUENCE [LARGE SCALE GENOMIC DNA]</scope>
    <source>
        <strain evidence="7 8">ATCC 49655</strain>
    </source>
</reference>
<dbReference type="InterPro" id="IPR050336">
    <property type="entry name" value="Chromosome_partition/occlusion"/>
</dbReference>
<gene>
    <name evidence="7" type="primary">parB_1</name>
    <name evidence="7" type="ORF">Lsha_0497</name>
</gene>
<dbReference type="PANTHER" id="PTHR33375">
    <property type="entry name" value="CHROMOSOME-PARTITIONING PROTEIN PARB-RELATED"/>
    <property type="match status" value="1"/>
</dbReference>
<feature type="domain" description="ParB-like N-terminal" evidence="6">
    <location>
        <begin position="6"/>
        <end position="96"/>
    </location>
</feature>
<dbReference type="NCBIfam" id="TIGR00180">
    <property type="entry name" value="parB_part"/>
    <property type="match status" value="1"/>
</dbReference>
<dbReference type="InterPro" id="IPR057240">
    <property type="entry name" value="ParB_dimer_C"/>
</dbReference>
<dbReference type="Proteomes" id="UP000054600">
    <property type="component" value="Unassembled WGS sequence"/>
</dbReference>
<dbReference type="STRING" id="1122169.Lsha_0497"/>
<dbReference type="PATRIC" id="fig|1122169.6.peg.569"/>
<evidence type="ECO:0000313" key="8">
    <source>
        <dbReference type="Proteomes" id="UP000054600"/>
    </source>
</evidence>
<dbReference type="InterPro" id="IPR003115">
    <property type="entry name" value="ParB_N"/>
</dbReference>
<dbReference type="OrthoDB" id="9802051at2"/>
<proteinExistence type="inferred from homology"/>
<evidence type="ECO:0000259" key="6">
    <source>
        <dbReference type="SMART" id="SM00470"/>
    </source>
</evidence>
<dbReference type="AlphaFoldDB" id="A0A0W0Z7Q4"/>
<dbReference type="GO" id="GO:0005694">
    <property type="term" value="C:chromosome"/>
    <property type="evidence" value="ECO:0007669"/>
    <property type="project" value="TreeGrafter"/>
</dbReference>
<organism evidence="7 8">
    <name type="scientific">Legionella shakespearei DSM 23087</name>
    <dbReference type="NCBI Taxonomy" id="1122169"/>
    <lineage>
        <taxon>Bacteria</taxon>
        <taxon>Pseudomonadati</taxon>
        <taxon>Pseudomonadota</taxon>
        <taxon>Gammaproteobacteria</taxon>
        <taxon>Legionellales</taxon>
        <taxon>Legionellaceae</taxon>
        <taxon>Legionella</taxon>
    </lineage>
</organism>
<comment type="similarity">
    <text evidence="1">Belongs to the ParB family.</text>
</comment>
<dbReference type="Pfam" id="PF23552">
    <property type="entry name" value="ParB_C"/>
    <property type="match status" value="1"/>
</dbReference>
<dbReference type="Gene3D" id="1.10.10.2830">
    <property type="match status" value="1"/>
</dbReference>
<dbReference type="Pfam" id="PF17762">
    <property type="entry name" value="HTH_ParB"/>
    <property type="match status" value="1"/>
</dbReference>
<dbReference type="GO" id="GO:0007059">
    <property type="term" value="P:chromosome segregation"/>
    <property type="evidence" value="ECO:0007669"/>
    <property type="project" value="UniProtKB-KW"/>
</dbReference>
<dbReference type="InterPro" id="IPR036086">
    <property type="entry name" value="ParB/Sulfiredoxin_sf"/>
</dbReference>
<evidence type="ECO:0000313" key="7">
    <source>
        <dbReference type="EMBL" id="KTD65128.1"/>
    </source>
</evidence>
<keyword evidence="3" id="KW-0159">Chromosome partition</keyword>
<dbReference type="PANTHER" id="PTHR33375:SF1">
    <property type="entry name" value="CHROMOSOME-PARTITIONING PROTEIN PARB-RELATED"/>
    <property type="match status" value="1"/>
</dbReference>
<evidence type="ECO:0000256" key="4">
    <source>
        <dbReference type="ARBA" id="ARBA00023125"/>
    </source>
</evidence>
<dbReference type="GO" id="GO:0045881">
    <property type="term" value="P:positive regulation of sporulation resulting in formation of a cellular spore"/>
    <property type="evidence" value="ECO:0007669"/>
    <property type="project" value="TreeGrafter"/>
</dbReference>
<evidence type="ECO:0000256" key="3">
    <source>
        <dbReference type="ARBA" id="ARBA00022829"/>
    </source>
</evidence>
<comment type="function">
    <text evidence="5">Involved in chromosome partition. Localize to both poles of the predivisional cell following completion of DNA replication. Binds to the DNA origin of replication.</text>
</comment>
<dbReference type="CDD" id="cd16393">
    <property type="entry name" value="SPO0J_N"/>
    <property type="match status" value="1"/>
</dbReference>
<dbReference type="InterPro" id="IPR004437">
    <property type="entry name" value="ParB/RepB/Spo0J"/>
</dbReference>
<protein>
    <recommendedName>
        <fullName evidence="2">Probable chromosome-partitioning protein ParB</fullName>
    </recommendedName>
</protein>